<feature type="transmembrane region" description="Helical" evidence="6">
    <location>
        <begin position="178"/>
        <end position="197"/>
    </location>
</feature>
<feature type="transmembrane region" description="Helical" evidence="6">
    <location>
        <begin position="209"/>
        <end position="230"/>
    </location>
</feature>
<keyword evidence="2 6" id="KW-0812">Transmembrane</keyword>
<evidence type="ECO:0000313" key="8">
    <source>
        <dbReference type="EMBL" id="KFH44594.1"/>
    </source>
</evidence>
<dbReference type="GO" id="GO:0016020">
    <property type="term" value="C:membrane"/>
    <property type="evidence" value="ECO:0007669"/>
    <property type="project" value="UniProtKB-SubCell"/>
</dbReference>
<dbReference type="InterPro" id="IPR020846">
    <property type="entry name" value="MFS_dom"/>
</dbReference>
<dbReference type="Proteomes" id="UP000029964">
    <property type="component" value="Unassembled WGS sequence"/>
</dbReference>
<evidence type="ECO:0000256" key="6">
    <source>
        <dbReference type="SAM" id="Phobius"/>
    </source>
</evidence>
<evidence type="ECO:0000256" key="4">
    <source>
        <dbReference type="ARBA" id="ARBA00023136"/>
    </source>
</evidence>
<feature type="transmembrane region" description="Helical" evidence="6">
    <location>
        <begin position="46"/>
        <end position="69"/>
    </location>
</feature>
<sequence length="557" mass="59960">MAARDDHPDDTGVLTPGQHTTTPDSPDTLDKADIERLGRQRPDLLASWYVEVGFVFSIVFSMMMSEYFISGFNIILPSLATSIDIPDSARTWPAAVINLTTACLLLPFARLADRYGGRTVFLAGHAWLLAWSLISGFSTNPTMLIACRAMQGLGPGAFMPSGMALIARTYRPGPRKNFVFSIYGAMAAVGFYVGILIGAVTAELLSWRWYFWIGAALCLVVVVSGFFSIPRSLGDADSTVRMDWWGVVTIVPGLVLVVYAFTDGGNAPDGWRTPYIYVTLVVGVLLLCAAVYVQGWVSENPLLPAELFRPKYMKRLSVALFCSYGVFGLFLFYASFYIEIGLHITPLVTAAWFTPLAVGGMIIAITGGLILHLLPNRLLMLISQAGFLLSVLLFAIIPSADDGRSTSSLYWSYIFPAMICGTIGVDVTFNITNVFITTAMPARLQSTAGGVINSLVYLGMAFWLGVAELAVSTAVRMHPGGDDEGDGVSLDQQYRIGFWTGVGMAGVSLVLVATIRMGKASAALTADEKAELEKSLAEEGARSQAAGKGDEDSRGGK</sequence>
<feature type="transmembrane region" description="Helical" evidence="6">
    <location>
        <begin position="89"/>
        <end position="108"/>
    </location>
</feature>
<feature type="transmembrane region" description="Helical" evidence="6">
    <location>
        <begin position="318"/>
        <end position="338"/>
    </location>
</feature>
<feature type="domain" description="Major facilitator superfamily (MFS) profile" evidence="7">
    <location>
        <begin position="54"/>
        <end position="520"/>
    </location>
</feature>
<feature type="transmembrane region" description="Helical" evidence="6">
    <location>
        <begin position="378"/>
        <end position="398"/>
    </location>
</feature>
<dbReference type="SUPFAM" id="SSF103473">
    <property type="entry name" value="MFS general substrate transporter"/>
    <property type="match status" value="1"/>
</dbReference>
<feature type="transmembrane region" description="Helical" evidence="6">
    <location>
        <begin position="274"/>
        <end position="297"/>
    </location>
</feature>
<dbReference type="PROSITE" id="PS50850">
    <property type="entry name" value="MFS"/>
    <property type="match status" value="1"/>
</dbReference>
<feature type="region of interest" description="Disordered" evidence="5">
    <location>
        <begin position="1"/>
        <end position="29"/>
    </location>
</feature>
<name>A0A086T5G2_HAPC1</name>
<proteinExistence type="predicted"/>
<comment type="subcellular location">
    <subcellularLocation>
        <location evidence="1">Membrane</location>
        <topology evidence="1">Multi-pass membrane protein</topology>
    </subcellularLocation>
</comment>
<feature type="compositionally biased region" description="Basic and acidic residues" evidence="5">
    <location>
        <begin position="1"/>
        <end position="10"/>
    </location>
</feature>
<keyword evidence="9" id="KW-1185">Reference proteome</keyword>
<feature type="transmembrane region" description="Helical" evidence="6">
    <location>
        <begin position="410"/>
        <end position="435"/>
    </location>
</feature>
<feature type="transmembrane region" description="Helical" evidence="6">
    <location>
        <begin position="120"/>
        <end position="137"/>
    </location>
</feature>
<dbReference type="InterPro" id="IPR036259">
    <property type="entry name" value="MFS_trans_sf"/>
</dbReference>
<dbReference type="PANTHER" id="PTHR42718">
    <property type="entry name" value="MAJOR FACILITATOR SUPERFAMILY MULTIDRUG TRANSPORTER MFSC"/>
    <property type="match status" value="1"/>
</dbReference>
<evidence type="ECO:0000313" key="9">
    <source>
        <dbReference type="Proteomes" id="UP000029964"/>
    </source>
</evidence>
<protein>
    <submittedName>
        <fullName evidence="8">Drug resistance protein-like protein</fullName>
    </submittedName>
</protein>
<reference evidence="9" key="1">
    <citation type="journal article" date="2014" name="Genome Announc.">
        <title>Genome sequence and annotation of Acremonium chrysogenum, producer of the beta-lactam antibiotic cephalosporin C.</title>
        <authorList>
            <person name="Terfehr D."/>
            <person name="Dahlmann T.A."/>
            <person name="Specht T."/>
            <person name="Zadra I."/>
            <person name="Kuernsteiner H."/>
            <person name="Kueck U."/>
        </authorList>
    </citation>
    <scope>NUCLEOTIDE SEQUENCE [LARGE SCALE GENOMIC DNA]</scope>
    <source>
        <strain evidence="9">ATCC 11550 / CBS 779.69 / DSM 880 / IAM 14645 / JCM 23072 / IMI 49137</strain>
    </source>
</reference>
<dbReference type="PANTHER" id="PTHR42718:SF11">
    <property type="entry name" value="MAJOR FACILITATOR SUPERFAMILY (MFS) PROFILE DOMAIN-CONTAINING PROTEIN"/>
    <property type="match status" value="1"/>
</dbReference>
<feature type="region of interest" description="Disordered" evidence="5">
    <location>
        <begin position="533"/>
        <end position="557"/>
    </location>
</feature>
<feature type="transmembrane region" description="Helical" evidence="6">
    <location>
        <begin position="242"/>
        <end position="262"/>
    </location>
</feature>
<feature type="transmembrane region" description="Helical" evidence="6">
    <location>
        <begin position="143"/>
        <end position="166"/>
    </location>
</feature>
<dbReference type="InterPro" id="IPR011701">
    <property type="entry name" value="MFS"/>
</dbReference>
<keyword evidence="4 6" id="KW-0472">Membrane</keyword>
<dbReference type="Pfam" id="PF07690">
    <property type="entry name" value="MFS_1"/>
    <property type="match status" value="1"/>
</dbReference>
<accession>A0A086T5G2</accession>
<feature type="transmembrane region" description="Helical" evidence="6">
    <location>
        <begin position="496"/>
        <end position="515"/>
    </location>
</feature>
<dbReference type="GO" id="GO:0022857">
    <property type="term" value="F:transmembrane transporter activity"/>
    <property type="evidence" value="ECO:0007669"/>
    <property type="project" value="InterPro"/>
</dbReference>
<feature type="compositionally biased region" description="Basic and acidic residues" evidence="5">
    <location>
        <begin position="548"/>
        <end position="557"/>
    </location>
</feature>
<feature type="transmembrane region" description="Helical" evidence="6">
    <location>
        <begin position="455"/>
        <end position="476"/>
    </location>
</feature>
<evidence type="ECO:0000256" key="1">
    <source>
        <dbReference type="ARBA" id="ARBA00004141"/>
    </source>
</evidence>
<organism evidence="8 9">
    <name type="scientific">Hapsidospora chrysogenum (strain ATCC 11550 / CBS 779.69 / DSM 880 / IAM 14645 / JCM 23072 / IMI 49137)</name>
    <name type="common">Acremonium chrysogenum</name>
    <dbReference type="NCBI Taxonomy" id="857340"/>
    <lineage>
        <taxon>Eukaryota</taxon>
        <taxon>Fungi</taxon>
        <taxon>Dikarya</taxon>
        <taxon>Ascomycota</taxon>
        <taxon>Pezizomycotina</taxon>
        <taxon>Sordariomycetes</taxon>
        <taxon>Hypocreomycetidae</taxon>
        <taxon>Hypocreales</taxon>
        <taxon>Bionectriaceae</taxon>
        <taxon>Hapsidospora</taxon>
    </lineage>
</organism>
<evidence type="ECO:0000259" key="7">
    <source>
        <dbReference type="PROSITE" id="PS50850"/>
    </source>
</evidence>
<feature type="transmembrane region" description="Helical" evidence="6">
    <location>
        <begin position="350"/>
        <end position="371"/>
    </location>
</feature>
<dbReference type="HOGENOM" id="CLU_000960_27_2_1"/>
<gene>
    <name evidence="8" type="ORF">ACRE_045720</name>
</gene>
<keyword evidence="3 6" id="KW-1133">Transmembrane helix</keyword>
<dbReference type="Gene3D" id="1.20.1250.20">
    <property type="entry name" value="MFS general substrate transporter like domains"/>
    <property type="match status" value="1"/>
</dbReference>
<evidence type="ECO:0000256" key="2">
    <source>
        <dbReference type="ARBA" id="ARBA00022692"/>
    </source>
</evidence>
<dbReference type="OrthoDB" id="5086884at2759"/>
<evidence type="ECO:0000256" key="5">
    <source>
        <dbReference type="SAM" id="MobiDB-lite"/>
    </source>
</evidence>
<evidence type="ECO:0000256" key="3">
    <source>
        <dbReference type="ARBA" id="ARBA00022989"/>
    </source>
</evidence>
<dbReference type="EMBL" id="JPKY01000045">
    <property type="protein sequence ID" value="KFH44594.1"/>
    <property type="molecule type" value="Genomic_DNA"/>
</dbReference>
<dbReference type="AlphaFoldDB" id="A0A086T5G2"/>
<comment type="caution">
    <text evidence="8">The sequence shown here is derived from an EMBL/GenBank/DDBJ whole genome shotgun (WGS) entry which is preliminary data.</text>
</comment>
<dbReference type="Gene3D" id="1.20.1720.10">
    <property type="entry name" value="Multidrug resistance protein D"/>
    <property type="match status" value="1"/>
</dbReference>